<feature type="compositionally biased region" description="Low complexity" evidence="1">
    <location>
        <begin position="127"/>
        <end position="143"/>
    </location>
</feature>
<reference evidence="3" key="1">
    <citation type="submission" date="2013-06" db="EMBL/GenBank/DDBJ databases">
        <authorList>
            <person name="Zhao Q."/>
        </authorList>
    </citation>
    <scope>NUCLEOTIDE SEQUENCE</scope>
    <source>
        <strain evidence="3">cv. W1943</strain>
    </source>
</reference>
<protein>
    <submittedName>
        <fullName evidence="2">Uncharacterized protein</fullName>
    </submittedName>
</protein>
<evidence type="ECO:0000313" key="2">
    <source>
        <dbReference type="EnsemblPlants" id="ORUFI04G18620.1"/>
    </source>
</evidence>
<evidence type="ECO:0000256" key="1">
    <source>
        <dbReference type="SAM" id="MobiDB-lite"/>
    </source>
</evidence>
<sequence>MDHVGNSGLAALEGGGAGNPPEPAPHLEAALRHLCVAAGGGAPPPHSVVGKAASCSIDRGARACVLCVKLTVCLDWIIGVENCINQLALFTVRLLLLASIIIVIQDAARLNLQPARRCHRSSPRPLAAATAPAPIIPPVTAAAEGDKKRER</sequence>
<dbReference type="EnsemblPlants" id="ORUFI04G18620.1">
    <property type="protein sequence ID" value="ORUFI04G18620.1"/>
    <property type="gene ID" value="ORUFI04G18620"/>
</dbReference>
<feature type="region of interest" description="Disordered" evidence="1">
    <location>
        <begin position="122"/>
        <end position="151"/>
    </location>
</feature>
<dbReference type="Proteomes" id="UP000008022">
    <property type="component" value="Unassembled WGS sequence"/>
</dbReference>
<accession>A0A0E0PAY7</accession>
<dbReference type="Gramene" id="ORUFI04G18620.1">
    <property type="protein sequence ID" value="ORUFI04G18620.1"/>
    <property type="gene ID" value="ORUFI04G18620"/>
</dbReference>
<proteinExistence type="predicted"/>
<dbReference type="HOGENOM" id="CLU_1734484_0_0_1"/>
<keyword evidence="3" id="KW-1185">Reference proteome</keyword>
<evidence type="ECO:0000313" key="3">
    <source>
        <dbReference type="Proteomes" id="UP000008022"/>
    </source>
</evidence>
<dbReference type="AlphaFoldDB" id="A0A0E0PAY7"/>
<reference evidence="2" key="2">
    <citation type="submission" date="2015-06" db="UniProtKB">
        <authorList>
            <consortium name="EnsemblPlants"/>
        </authorList>
    </citation>
    <scope>IDENTIFICATION</scope>
</reference>
<organism evidence="2 3">
    <name type="scientific">Oryza rufipogon</name>
    <name type="common">Brownbeard rice</name>
    <name type="synonym">Asian wild rice</name>
    <dbReference type="NCBI Taxonomy" id="4529"/>
    <lineage>
        <taxon>Eukaryota</taxon>
        <taxon>Viridiplantae</taxon>
        <taxon>Streptophyta</taxon>
        <taxon>Embryophyta</taxon>
        <taxon>Tracheophyta</taxon>
        <taxon>Spermatophyta</taxon>
        <taxon>Magnoliopsida</taxon>
        <taxon>Liliopsida</taxon>
        <taxon>Poales</taxon>
        <taxon>Poaceae</taxon>
        <taxon>BOP clade</taxon>
        <taxon>Oryzoideae</taxon>
        <taxon>Oryzeae</taxon>
        <taxon>Oryzinae</taxon>
        <taxon>Oryza</taxon>
    </lineage>
</organism>
<name>A0A0E0PAY7_ORYRU</name>